<keyword evidence="3" id="KW-1185">Reference proteome</keyword>
<name>A0AAD5X2B0_9FUNG</name>
<evidence type="ECO:0000313" key="3">
    <source>
        <dbReference type="Proteomes" id="UP001212841"/>
    </source>
</evidence>
<protein>
    <submittedName>
        <fullName evidence="2">Uncharacterized protein</fullName>
    </submittedName>
</protein>
<organism evidence="2 3">
    <name type="scientific">Rhizophlyctis rosea</name>
    <dbReference type="NCBI Taxonomy" id="64517"/>
    <lineage>
        <taxon>Eukaryota</taxon>
        <taxon>Fungi</taxon>
        <taxon>Fungi incertae sedis</taxon>
        <taxon>Chytridiomycota</taxon>
        <taxon>Chytridiomycota incertae sedis</taxon>
        <taxon>Chytridiomycetes</taxon>
        <taxon>Rhizophlyctidales</taxon>
        <taxon>Rhizophlyctidaceae</taxon>
        <taxon>Rhizophlyctis</taxon>
    </lineage>
</organism>
<comment type="caution">
    <text evidence="2">The sequence shown here is derived from an EMBL/GenBank/DDBJ whole genome shotgun (WGS) entry which is preliminary data.</text>
</comment>
<keyword evidence="1" id="KW-0472">Membrane</keyword>
<keyword evidence="1" id="KW-1133">Transmembrane helix</keyword>
<dbReference type="AlphaFoldDB" id="A0AAD5X2B0"/>
<gene>
    <name evidence="2" type="ORF">HK097_007341</name>
</gene>
<dbReference type="Proteomes" id="UP001212841">
    <property type="component" value="Unassembled WGS sequence"/>
</dbReference>
<evidence type="ECO:0000256" key="1">
    <source>
        <dbReference type="SAM" id="Phobius"/>
    </source>
</evidence>
<reference evidence="2" key="1">
    <citation type="submission" date="2020-05" db="EMBL/GenBank/DDBJ databases">
        <title>Phylogenomic resolution of chytrid fungi.</title>
        <authorList>
            <person name="Stajich J.E."/>
            <person name="Amses K."/>
            <person name="Simmons R."/>
            <person name="Seto K."/>
            <person name="Myers J."/>
            <person name="Bonds A."/>
            <person name="Quandt C.A."/>
            <person name="Barry K."/>
            <person name="Liu P."/>
            <person name="Grigoriev I."/>
            <person name="Longcore J.E."/>
            <person name="James T.Y."/>
        </authorList>
    </citation>
    <scope>NUCLEOTIDE SEQUENCE</scope>
    <source>
        <strain evidence="2">JEL0318</strain>
    </source>
</reference>
<dbReference type="EMBL" id="JADGJD010000372">
    <property type="protein sequence ID" value="KAJ3051641.1"/>
    <property type="molecule type" value="Genomic_DNA"/>
</dbReference>
<accession>A0AAD5X2B0</accession>
<feature type="transmembrane region" description="Helical" evidence="1">
    <location>
        <begin position="123"/>
        <end position="142"/>
    </location>
</feature>
<sequence>MASECDLKRRMIRKPPSDFPIVVVEDDWLVVLGRSDLGAGDLVFANRARTKYLVVEVKRKDDRTGPTPRRARNRAGQKVDEQLEAYMKAWAEKYPEASVYGQTNFGGELGPIIGPYPVGSSTTLGATLLTAGLLAVGAAWWFGSGGPDNDNDEE</sequence>
<keyword evidence="1" id="KW-0812">Transmembrane</keyword>
<evidence type="ECO:0000313" key="2">
    <source>
        <dbReference type="EMBL" id="KAJ3051641.1"/>
    </source>
</evidence>
<proteinExistence type="predicted"/>